<evidence type="ECO:0008006" key="4">
    <source>
        <dbReference type="Google" id="ProtNLM"/>
    </source>
</evidence>
<protein>
    <recommendedName>
        <fullName evidence="4">Transmembrane protein</fullName>
    </recommendedName>
</protein>
<feature type="transmembrane region" description="Helical" evidence="1">
    <location>
        <begin position="148"/>
        <end position="170"/>
    </location>
</feature>
<evidence type="ECO:0000313" key="3">
    <source>
        <dbReference type="Proteomes" id="UP000317494"/>
    </source>
</evidence>
<accession>A0A507BVV9</accession>
<comment type="caution">
    <text evidence="2">The sequence shown here is derived from an EMBL/GenBank/DDBJ whole genome shotgun (WGS) entry which is preliminary data.</text>
</comment>
<dbReference type="VEuPathDB" id="FungiDB:SeMB42_g07822"/>
<name>A0A507BVV9_9FUNG</name>
<sequence length="318" mass="35851">MGGRASLLSRYSLWARFTGTSWSIVQNVEALGQITANASNHISPNSKRLLANDLIHRHALLSQNSSHHAEKTNPLLPLIPRLSQTAASLMILCIFEPGIFCAVYVMPFWVHGIFWVRGATEFDLLTIYNYCLLLAGIAGTYDAARLRVVTPVIPIICLALSSVNIFTYCWSYQGYYCPAPILPFERTVELTIGLVVWFFLLVIGCTYLGRKHRRRDSDLDLDFINSSSLTEIISHRRTKSSRLSNVYDYAKSWAMTKWRQSVRFLRHNSVHGSEASRNANGHVGDAVVNMPTTWKATVSPDDTGRNGFFVNNDSRKYL</sequence>
<reference evidence="2 3" key="1">
    <citation type="journal article" date="2019" name="Sci. Rep.">
        <title>Comparative genomics of chytrid fungi reveal insights into the obligate biotrophic and pathogenic lifestyle of Synchytrium endobioticum.</title>
        <authorList>
            <person name="van de Vossenberg B.T.L.H."/>
            <person name="Warris S."/>
            <person name="Nguyen H.D.T."/>
            <person name="van Gent-Pelzer M.P.E."/>
            <person name="Joly D.L."/>
            <person name="van de Geest H.C."/>
            <person name="Bonants P.J.M."/>
            <person name="Smith D.S."/>
            <person name="Levesque C.A."/>
            <person name="van der Lee T.A.J."/>
        </authorList>
    </citation>
    <scope>NUCLEOTIDE SEQUENCE [LARGE SCALE GENOMIC DNA]</scope>
    <source>
        <strain evidence="2 3">MB42</strain>
    </source>
</reference>
<feature type="transmembrane region" description="Helical" evidence="1">
    <location>
        <begin position="190"/>
        <end position="209"/>
    </location>
</feature>
<feature type="transmembrane region" description="Helical" evidence="1">
    <location>
        <begin position="89"/>
        <end position="110"/>
    </location>
</feature>
<keyword evidence="1" id="KW-0472">Membrane</keyword>
<dbReference type="AlphaFoldDB" id="A0A507BVV9"/>
<keyword evidence="1" id="KW-1133">Transmembrane helix</keyword>
<organism evidence="2 3">
    <name type="scientific">Synchytrium endobioticum</name>
    <dbReference type="NCBI Taxonomy" id="286115"/>
    <lineage>
        <taxon>Eukaryota</taxon>
        <taxon>Fungi</taxon>
        <taxon>Fungi incertae sedis</taxon>
        <taxon>Chytridiomycota</taxon>
        <taxon>Chytridiomycota incertae sedis</taxon>
        <taxon>Chytridiomycetes</taxon>
        <taxon>Synchytriales</taxon>
        <taxon>Synchytriaceae</taxon>
        <taxon>Synchytrium</taxon>
    </lineage>
</organism>
<evidence type="ECO:0000256" key="1">
    <source>
        <dbReference type="SAM" id="Phobius"/>
    </source>
</evidence>
<proteinExistence type="predicted"/>
<dbReference type="EMBL" id="QEAN01000638">
    <property type="protein sequence ID" value="TPX31049.1"/>
    <property type="molecule type" value="Genomic_DNA"/>
</dbReference>
<keyword evidence="3" id="KW-1185">Reference proteome</keyword>
<gene>
    <name evidence="2" type="ORF">SeMB42_g07822</name>
</gene>
<keyword evidence="1" id="KW-0812">Transmembrane</keyword>
<feature type="transmembrane region" description="Helical" evidence="1">
    <location>
        <begin position="122"/>
        <end position="141"/>
    </location>
</feature>
<dbReference type="Proteomes" id="UP000317494">
    <property type="component" value="Unassembled WGS sequence"/>
</dbReference>
<evidence type="ECO:0000313" key="2">
    <source>
        <dbReference type="EMBL" id="TPX31049.1"/>
    </source>
</evidence>